<accession>A0ABD3PTL7</accession>
<dbReference type="InterPro" id="IPR002937">
    <property type="entry name" value="Amino_oxidase"/>
</dbReference>
<dbReference type="PANTHER" id="PTHR10668">
    <property type="entry name" value="PHYTOENE DEHYDROGENASE"/>
    <property type="match status" value="1"/>
</dbReference>
<dbReference type="AlphaFoldDB" id="A0ABD3PTL7"/>
<evidence type="ECO:0000256" key="5">
    <source>
        <dbReference type="ARBA" id="ARBA00040298"/>
    </source>
</evidence>
<dbReference type="GO" id="GO:0005759">
    <property type="term" value="C:mitochondrial matrix"/>
    <property type="evidence" value="ECO:0007669"/>
    <property type="project" value="UniProtKB-SubCell"/>
</dbReference>
<comment type="similarity">
    <text evidence="2">Belongs to the carotenoid/retinoid oxidoreductase family.</text>
</comment>
<sequence length="544" mass="60052">MSSTLSRPLLHLSRRLTPKSTRPTQQIALTTRLFSTKHYDVAILGGGHNALVAACYLSQSKKKVIILEKHSQFGGATQSVYAFEGVNAKLSRYSYLVALFPDRIRNDLGLDFETLRRKVSWYAPIGERGVLLNRLFDEESKASLEEFAGNDEVLAWQQFYDKVGRMAQGLAPTLLEPLKSDQEIRDLIGEEAWMEFVEQPLSVTLGQYFTSDLIKGVVLTDGLIGTWANASDKLANICFMYHLIGNGTGEWRVPKGGMGKLVDSLLHRAKELGVQLWTNSEVTNVELSDTGVSLTTSRGEEISADVLLSGAAPTVLEKLTGIPTPTKCRDGSQIKVNMVLERLPNLRSGIDPKLAFAGTFHINEGYNQLEKAYADAMSGQIPHEIPAEIYCHTVTDSSILDKSMADAGNHTLTLFALHTPASLFDENHDERKEEVTKRIMEGLNKHLTEPIENLLLKDSNGKPCLEVKTPQELEREINLPRGNIFHGDLAWPWQNGDQKIRSWGVETAHDRVFVAGAGALRGGGVSGIGGHNAAMAALERLKRR</sequence>
<evidence type="ECO:0000313" key="8">
    <source>
        <dbReference type="Proteomes" id="UP001516023"/>
    </source>
</evidence>
<evidence type="ECO:0000256" key="4">
    <source>
        <dbReference type="ARBA" id="ARBA00038825"/>
    </source>
</evidence>
<comment type="function">
    <text evidence="3">Probable oxidoreductase that may play a role as regulator of mitochondrial function.</text>
</comment>
<feature type="domain" description="Amine oxidase" evidence="6">
    <location>
        <begin position="51"/>
        <end position="320"/>
    </location>
</feature>
<dbReference type="PANTHER" id="PTHR10668:SF103">
    <property type="entry name" value="PYRIDINE NUCLEOTIDE-DISULFIDE OXIDOREDUCTASE DOMAIN-CONTAINING PROTEIN 2"/>
    <property type="match status" value="1"/>
</dbReference>
<comment type="caution">
    <text evidence="7">The sequence shown here is derived from an EMBL/GenBank/DDBJ whole genome shotgun (WGS) entry which is preliminary data.</text>
</comment>
<dbReference type="Proteomes" id="UP001516023">
    <property type="component" value="Unassembled WGS sequence"/>
</dbReference>
<comment type="subunit">
    <text evidence="4">Interacts with COX5B; this interaction may contribute to localize PYROXD2 to the inner face of the inner mitochondrial membrane.</text>
</comment>
<evidence type="ECO:0000259" key="6">
    <source>
        <dbReference type="Pfam" id="PF01593"/>
    </source>
</evidence>
<evidence type="ECO:0000256" key="2">
    <source>
        <dbReference type="ARBA" id="ARBA00006046"/>
    </source>
</evidence>
<dbReference type="SUPFAM" id="SSF51905">
    <property type="entry name" value="FAD/NAD(P)-binding domain"/>
    <property type="match status" value="1"/>
</dbReference>
<dbReference type="EMBL" id="JABMIG020000115">
    <property type="protein sequence ID" value="KAL3791322.1"/>
    <property type="molecule type" value="Genomic_DNA"/>
</dbReference>
<organism evidence="7 8">
    <name type="scientific">Cyclotella cryptica</name>
    <dbReference type="NCBI Taxonomy" id="29204"/>
    <lineage>
        <taxon>Eukaryota</taxon>
        <taxon>Sar</taxon>
        <taxon>Stramenopiles</taxon>
        <taxon>Ochrophyta</taxon>
        <taxon>Bacillariophyta</taxon>
        <taxon>Coscinodiscophyceae</taxon>
        <taxon>Thalassiosirophycidae</taxon>
        <taxon>Stephanodiscales</taxon>
        <taxon>Stephanodiscaceae</taxon>
        <taxon>Cyclotella</taxon>
    </lineage>
</organism>
<comment type="subcellular location">
    <subcellularLocation>
        <location evidence="1">Mitochondrion matrix</location>
    </subcellularLocation>
</comment>
<evidence type="ECO:0000313" key="7">
    <source>
        <dbReference type="EMBL" id="KAL3791322.1"/>
    </source>
</evidence>
<evidence type="ECO:0000256" key="3">
    <source>
        <dbReference type="ARBA" id="ARBA00037217"/>
    </source>
</evidence>
<proteinExistence type="inferred from homology"/>
<protein>
    <recommendedName>
        <fullName evidence="5">Pyridine nucleotide-disulfide oxidoreductase domain-containing protein 2</fullName>
    </recommendedName>
</protein>
<reference evidence="7 8" key="1">
    <citation type="journal article" date="2020" name="G3 (Bethesda)">
        <title>Improved Reference Genome for Cyclotella cryptica CCMP332, a Model for Cell Wall Morphogenesis, Salinity Adaptation, and Lipid Production in Diatoms (Bacillariophyta).</title>
        <authorList>
            <person name="Roberts W.R."/>
            <person name="Downey K.M."/>
            <person name="Ruck E.C."/>
            <person name="Traller J.C."/>
            <person name="Alverson A.J."/>
        </authorList>
    </citation>
    <scope>NUCLEOTIDE SEQUENCE [LARGE SCALE GENOMIC DNA]</scope>
    <source>
        <strain evidence="7 8">CCMP332</strain>
    </source>
</reference>
<keyword evidence="8" id="KW-1185">Reference proteome</keyword>
<dbReference type="Gene3D" id="3.50.50.60">
    <property type="entry name" value="FAD/NAD(P)-binding domain"/>
    <property type="match status" value="2"/>
</dbReference>
<dbReference type="Pfam" id="PF01593">
    <property type="entry name" value="Amino_oxidase"/>
    <property type="match status" value="1"/>
</dbReference>
<dbReference type="InterPro" id="IPR036188">
    <property type="entry name" value="FAD/NAD-bd_sf"/>
</dbReference>
<name>A0ABD3PTL7_9STRA</name>
<evidence type="ECO:0000256" key="1">
    <source>
        <dbReference type="ARBA" id="ARBA00004305"/>
    </source>
</evidence>
<gene>
    <name evidence="7" type="ORF">HJC23_006051</name>
</gene>